<reference evidence="1 2" key="1">
    <citation type="submission" date="2018-09" db="EMBL/GenBank/DDBJ databases">
        <title>A high-quality reference genome of wild soybean provides a powerful tool to mine soybean genomes.</title>
        <authorList>
            <person name="Xie M."/>
            <person name="Chung C.Y.L."/>
            <person name="Li M.-W."/>
            <person name="Wong F.-L."/>
            <person name="Chan T.-F."/>
            <person name="Lam H.-M."/>
        </authorList>
    </citation>
    <scope>NUCLEOTIDE SEQUENCE [LARGE SCALE GENOMIC DNA]</scope>
    <source>
        <strain evidence="2">cv. W05</strain>
        <tissue evidence="1">Hypocotyl of etiolated seedlings</tissue>
    </source>
</reference>
<dbReference type="EMBL" id="QZWG01000007">
    <property type="protein sequence ID" value="RZC00899.1"/>
    <property type="molecule type" value="Genomic_DNA"/>
</dbReference>
<sequence length="70" mass="7681">MNPTTTPASYNLSSPTTNHVLLPRRPFLHFTTIKLKICNLGSQNADKIAGVNGIEVTVNDMVIFVIEVQV</sequence>
<dbReference type="Proteomes" id="UP000289340">
    <property type="component" value="Chromosome 7"/>
</dbReference>
<dbReference type="EMBL" id="QZWG01000007">
    <property type="protein sequence ID" value="RZC00900.1"/>
    <property type="molecule type" value="Genomic_DNA"/>
</dbReference>
<evidence type="ECO:0000313" key="2">
    <source>
        <dbReference type="Proteomes" id="UP000289340"/>
    </source>
</evidence>
<dbReference type="AlphaFoldDB" id="A0A445JQW5"/>
<name>A0A445JQW5_GLYSO</name>
<proteinExistence type="predicted"/>
<gene>
    <name evidence="1" type="ORF">D0Y65_016608</name>
</gene>
<keyword evidence="2" id="KW-1185">Reference proteome</keyword>
<protein>
    <submittedName>
        <fullName evidence="1">Uncharacterized protein</fullName>
    </submittedName>
</protein>
<evidence type="ECO:0000313" key="1">
    <source>
        <dbReference type="EMBL" id="RZC00899.1"/>
    </source>
</evidence>
<organism evidence="1 2">
    <name type="scientific">Glycine soja</name>
    <name type="common">Wild soybean</name>
    <dbReference type="NCBI Taxonomy" id="3848"/>
    <lineage>
        <taxon>Eukaryota</taxon>
        <taxon>Viridiplantae</taxon>
        <taxon>Streptophyta</taxon>
        <taxon>Embryophyta</taxon>
        <taxon>Tracheophyta</taxon>
        <taxon>Spermatophyta</taxon>
        <taxon>Magnoliopsida</taxon>
        <taxon>eudicotyledons</taxon>
        <taxon>Gunneridae</taxon>
        <taxon>Pentapetalae</taxon>
        <taxon>rosids</taxon>
        <taxon>fabids</taxon>
        <taxon>Fabales</taxon>
        <taxon>Fabaceae</taxon>
        <taxon>Papilionoideae</taxon>
        <taxon>50 kb inversion clade</taxon>
        <taxon>NPAAA clade</taxon>
        <taxon>indigoferoid/millettioid clade</taxon>
        <taxon>Phaseoleae</taxon>
        <taxon>Glycine</taxon>
        <taxon>Glycine subgen. Soja</taxon>
    </lineage>
</organism>
<accession>A0A445JQW5</accession>
<comment type="caution">
    <text evidence="1">The sequence shown here is derived from an EMBL/GenBank/DDBJ whole genome shotgun (WGS) entry which is preliminary data.</text>
</comment>